<dbReference type="EMBL" id="KZ305031">
    <property type="protein sequence ID" value="PIA48452.1"/>
    <property type="molecule type" value="Genomic_DNA"/>
</dbReference>
<organism evidence="17 18">
    <name type="scientific">Aquilegia coerulea</name>
    <name type="common">Rocky mountain columbine</name>
    <dbReference type="NCBI Taxonomy" id="218851"/>
    <lineage>
        <taxon>Eukaryota</taxon>
        <taxon>Viridiplantae</taxon>
        <taxon>Streptophyta</taxon>
        <taxon>Embryophyta</taxon>
        <taxon>Tracheophyta</taxon>
        <taxon>Spermatophyta</taxon>
        <taxon>Magnoliopsida</taxon>
        <taxon>Ranunculales</taxon>
        <taxon>Ranunculaceae</taxon>
        <taxon>Thalictroideae</taxon>
        <taxon>Aquilegia</taxon>
    </lineage>
</organism>
<dbReference type="PRINTS" id="PR01158">
    <property type="entry name" value="TOPISMRASEII"/>
</dbReference>
<comment type="catalytic activity">
    <reaction evidence="1 12 13">
        <text>ATP-dependent breakage, passage and rejoining of double-stranded DNA.</text>
        <dbReference type="EC" id="5.6.2.2"/>
    </reaction>
</comment>
<keyword evidence="7 13" id="KW-0067">ATP-binding</keyword>
<dbReference type="SUPFAM" id="SSF55874">
    <property type="entry name" value="ATPase domain of HSP90 chaperone/DNA topoisomerase II/histidine kinase"/>
    <property type="match status" value="1"/>
</dbReference>
<proteinExistence type="inferred from homology"/>
<dbReference type="Gene3D" id="1.10.268.10">
    <property type="entry name" value="Topoisomerase, domain 3"/>
    <property type="match status" value="1"/>
</dbReference>
<dbReference type="PROSITE" id="PS50880">
    <property type="entry name" value="TOPRIM"/>
    <property type="match status" value="1"/>
</dbReference>
<dbReference type="GO" id="GO:0005634">
    <property type="term" value="C:nucleus"/>
    <property type="evidence" value="ECO:0007669"/>
    <property type="project" value="TreeGrafter"/>
</dbReference>
<evidence type="ECO:0000256" key="7">
    <source>
        <dbReference type="ARBA" id="ARBA00022840"/>
    </source>
</evidence>
<keyword evidence="9 12" id="KW-0799">Topoisomerase</keyword>
<evidence type="ECO:0000256" key="13">
    <source>
        <dbReference type="RuleBase" id="RU362094"/>
    </source>
</evidence>
<dbReference type="InterPro" id="IPR006171">
    <property type="entry name" value="TOPRIM_dom"/>
</dbReference>
<dbReference type="Pfam" id="PF01751">
    <property type="entry name" value="Toprim"/>
    <property type="match status" value="1"/>
</dbReference>
<dbReference type="Pfam" id="PF02518">
    <property type="entry name" value="HATPase_c"/>
    <property type="match status" value="1"/>
</dbReference>
<feature type="compositionally biased region" description="Acidic residues" evidence="14">
    <location>
        <begin position="1417"/>
        <end position="1436"/>
    </location>
</feature>
<evidence type="ECO:0000259" key="16">
    <source>
        <dbReference type="PROSITE" id="PS52040"/>
    </source>
</evidence>
<dbReference type="InterPro" id="IPR014721">
    <property type="entry name" value="Ribsml_uS5_D2-typ_fold_subgr"/>
</dbReference>
<dbReference type="InterPro" id="IPR003594">
    <property type="entry name" value="HATPase_dom"/>
</dbReference>
<comment type="cofactor">
    <cofactor evidence="2">
        <name>Ca(2+)</name>
        <dbReference type="ChEBI" id="CHEBI:29108"/>
    </cofactor>
</comment>
<dbReference type="STRING" id="218851.A0A2G5DY60"/>
<dbReference type="Gene3D" id="3.30.1490.30">
    <property type="match status" value="1"/>
</dbReference>
<evidence type="ECO:0000256" key="10">
    <source>
        <dbReference type="ARBA" id="ARBA00023125"/>
    </source>
</evidence>
<dbReference type="PROSITE" id="PS52040">
    <property type="entry name" value="TOPO_IIA"/>
    <property type="match status" value="1"/>
</dbReference>
<evidence type="ECO:0000256" key="9">
    <source>
        <dbReference type="ARBA" id="ARBA00023029"/>
    </source>
</evidence>
<evidence type="ECO:0000256" key="11">
    <source>
        <dbReference type="ARBA" id="ARBA00023235"/>
    </source>
</evidence>
<keyword evidence="5" id="KW-0479">Metal-binding</keyword>
<dbReference type="InterPro" id="IPR013506">
    <property type="entry name" value="Topo_IIA_bsu_dom2"/>
</dbReference>
<keyword evidence="6 13" id="KW-0547">Nucleotide-binding</keyword>
<dbReference type="Gene3D" id="3.30.230.10">
    <property type="match status" value="1"/>
</dbReference>
<accession>A0A2G5DY60</accession>
<evidence type="ECO:0000256" key="6">
    <source>
        <dbReference type="ARBA" id="ARBA00022741"/>
    </source>
</evidence>
<feature type="compositionally biased region" description="Low complexity" evidence="14">
    <location>
        <begin position="1371"/>
        <end position="1390"/>
    </location>
</feature>
<dbReference type="Gene3D" id="3.90.199.10">
    <property type="entry name" value="Topoisomerase II, domain 5"/>
    <property type="match status" value="1"/>
</dbReference>
<dbReference type="InterPro" id="IPR013758">
    <property type="entry name" value="Topo_IIA_A/C_ab"/>
</dbReference>
<dbReference type="GO" id="GO:0046872">
    <property type="term" value="F:metal ion binding"/>
    <property type="evidence" value="ECO:0007669"/>
    <property type="project" value="UniProtKB-KW"/>
</dbReference>
<keyword evidence="11 12" id="KW-0413">Isomerase</keyword>
<dbReference type="PRINTS" id="PR00418">
    <property type="entry name" value="TPI2FAMILY"/>
</dbReference>
<feature type="region of interest" description="Disordered" evidence="14">
    <location>
        <begin position="1069"/>
        <end position="1098"/>
    </location>
</feature>
<dbReference type="SUPFAM" id="SSF56719">
    <property type="entry name" value="Type II DNA topoisomerase"/>
    <property type="match status" value="1"/>
</dbReference>
<dbReference type="GO" id="GO:0003677">
    <property type="term" value="F:DNA binding"/>
    <property type="evidence" value="ECO:0007669"/>
    <property type="project" value="UniProtKB-UniRule"/>
</dbReference>
<dbReference type="InterPro" id="IPR001241">
    <property type="entry name" value="Topo_IIA"/>
</dbReference>
<evidence type="ECO:0000259" key="15">
    <source>
        <dbReference type="PROSITE" id="PS50880"/>
    </source>
</evidence>
<dbReference type="InterPro" id="IPR034157">
    <property type="entry name" value="TOPRIM_TopoII"/>
</dbReference>
<dbReference type="FunFam" id="3.30.230.10:FF:000008">
    <property type="entry name" value="DNA topoisomerase 2"/>
    <property type="match status" value="1"/>
</dbReference>
<dbReference type="SMART" id="SM00434">
    <property type="entry name" value="TOP4c"/>
    <property type="match status" value="1"/>
</dbReference>
<feature type="active site" description="O-(5'-phospho-DNA)-tyrosine intermediate" evidence="12">
    <location>
        <position position="790"/>
    </location>
</feature>
<name>A0A2G5DY60_AQUCA</name>
<gene>
    <name evidence="17" type="ORF">AQUCO_01400799v1</name>
</gene>
<dbReference type="Pfam" id="PF00204">
    <property type="entry name" value="DNA_gyraseB"/>
    <property type="match status" value="1"/>
</dbReference>
<dbReference type="OrthoDB" id="276498at2759"/>
<dbReference type="InterPro" id="IPR018522">
    <property type="entry name" value="TopoIIA_CS"/>
</dbReference>
<evidence type="ECO:0000256" key="2">
    <source>
        <dbReference type="ARBA" id="ARBA00001913"/>
    </source>
</evidence>
<keyword evidence="8" id="KW-0460">Magnesium</keyword>
<dbReference type="PANTHER" id="PTHR10169">
    <property type="entry name" value="DNA TOPOISOMERASE/GYRASE"/>
    <property type="match status" value="1"/>
</dbReference>
<evidence type="ECO:0000313" key="18">
    <source>
        <dbReference type="Proteomes" id="UP000230069"/>
    </source>
</evidence>
<evidence type="ECO:0000256" key="4">
    <source>
        <dbReference type="ARBA" id="ARBA00011080"/>
    </source>
</evidence>
<dbReference type="InterPro" id="IPR013759">
    <property type="entry name" value="Topo_IIA_B_C"/>
</dbReference>
<dbReference type="CDD" id="cd00187">
    <property type="entry name" value="TOP4c"/>
    <property type="match status" value="1"/>
</dbReference>
<dbReference type="CDD" id="cd03481">
    <property type="entry name" value="TopoIIA_Trans_ScTopoIIA"/>
    <property type="match status" value="1"/>
</dbReference>
<comment type="similarity">
    <text evidence="4 13">Belongs to the type II topoisomerase family.</text>
</comment>
<protein>
    <recommendedName>
        <fullName evidence="13">DNA topoisomerase 2</fullName>
        <ecNumber evidence="13">5.6.2.2</ecNumber>
    </recommendedName>
</protein>
<dbReference type="FunFam" id="3.90.199.10:FF:000002">
    <property type="entry name" value="DNA topoisomerase 2"/>
    <property type="match status" value="1"/>
</dbReference>
<evidence type="ECO:0000256" key="5">
    <source>
        <dbReference type="ARBA" id="ARBA00022723"/>
    </source>
</evidence>
<dbReference type="InterPro" id="IPR050634">
    <property type="entry name" value="DNA_Topoisomerase_II"/>
</dbReference>
<dbReference type="EC" id="5.6.2.2" evidence="13"/>
<sequence length="1436" mass="161738">MSNLPLQSSNNSNILLGKTIEETYQKKSQLEHILLRPDTYIGSIDKHKQTLWVFQDDEMVQKEIEYVPGLYKIFDEILVNAADNKQRDPSMDTVKVEINVEENCISVYNTGNGVPVEIHKEEKIYVPEMIFGHLLTSSNYDDAEKKTTGGRNGYGAKLTNIFSTEFIIETADGTRLKKYKQVFSNNMAKKTEPTITKCKANENWTKVTFKPDLEKFKMTELEDDVVALMKKRVIDIAGCLGKTVKVFLNGKQVPVKDFRDYCNLYLKSVDSIMDKGIEKCIMEKANERWEICFSVSEEHFQQVSFVNSIATIKGGTHVDHVTSQIVNHVMNEVNNKPLKGKDKNKKDLAKITAHAVKTHVWIFVNALIDNPAFDSQTKETLTTRQSSFGSKCELSPAFLDKVSKSKIVEMVRSWAQHKAQKEKSKTDGKKGRLYGLAKLEDANLAGGKNSEECTLILTEGDSAKTLAVAGLSVVGRNKFGVFPLRGKLLNVREASHKQIMDNVEIQSIKKILGLQQGKQYANVKDLRYGHLMIMTDQDHDGSHIKGLLINFIHSFWPSLLQVPSFLIQFITPIVKASKGDNTLSFHTIPEFETWKEGLGENVRSWSIKYYKGLGTSNEDEAREYFRNIENNKKEFELMDEQDGEAIEMAFSKKKIEARKNWLRQFEPGTHLDNSGKLIKYNDFVNKELILFSIADLQRSIPSMVDGLKPGQRKTLFSAFKMNFVREQKVSEFSGYVSANSAYHHGEQSLHGTIIGMAQDFVGSNNINLFYPSGQFGSRTKGGKDAASPRYINTRLCPLARLLFHKDDDGILDYLNEDGKSIEPFWYIPIIPMVLVNGSEGIGTGWSSYIPNYNPRDIVANIRHLINGEEMQSMSPWYKGFRGTIEKTATKDSGATYTVNGIIEEISETTLRITELPIRRWTDEYKEFLESIEIGNDKSKDTFIERYTNQSDNRTVHYDVNMAEDKLLAAKQEGLLKKFKLTTSLSTSNMHLFDRKGVIKKYDSPEQILEEFFHLRLEYYEKRKKYLVYNLEKEQLKLENKVRFILAVVKGEIIVSNRKRMDLCQELRQNGYTPFPKKPKDTEDADENEESTEVEESKGGVRVSDYDYLLSMAIGSLTKEKVAELLAAKSRMGVDVEIMKNTAPKTLWLRDLDVLEKGLDAQDIADAKAEEKRIKERNEVMRKAGLDIKPLRKKAKKANVPAPAKPDNSASETGNGAPAEKPKGRGGPKKDLAKKKKVDSDNEDDVLDLNERLANYHLDSSPSQSSAMDLEETIPEESMPDKDEIDEVIAAAPKEGKNKGRKKPAAVKTVKPAAATRKRGPAGNKQQLLSQKLITDVLKPAQSSGASPDKKVRKIRASPFNKKSSSVLGRIDGVSVEDQSGGSSSASGSPDGDCEIVTAKARPQRANRRIATYVLSDSEPDTDDSEFDVQEIDDSDD</sequence>
<evidence type="ECO:0000256" key="12">
    <source>
        <dbReference type="PROSITE-ProRule" id="PRU01384"/>
    </source>
</evidence>
<dbReference type="FunFam" id="3.40.50.670:FF:000001">
    <property type="entry name" value="DNA topoisomerase 2"/>
    <property type="match status" value="2"/>
</dbReference>
<dbReference type="FunCoup" id="A0A2G5DY60">
    <property type="interactions" value="2167"/>
</dbReference>
<keyword evidence="18" id="KW-1185">Reference proteome</keyword>
<evidence type="ECO:0000256" key="14">
    <source>
        <dbReference type="SAM" id="MobiDB-lite"/>
    </source>
</evidence>
<dbReference type="SMART" id="SM00433">
    <property type="entry name" value="TOP2c"/>
    <property type="match status" value="1"/>
</dbReference>
<feature type="compositionally biased region" description="Polar residues" evidence="14">
    <location>
        <begin position="1257"/>
        <end position="1266"/>
    </location>
</feature>
<dbReference type="Proteomes" id="UP000230069">
    <property type="component" value="Unassembled WGS sequence"/>
</dbReference>
<dbReference type="InterPro" id="IPR020568">
    <property type="entry name" value="Ribosomal_Su5_D2-typ_SF"/>
</dbReference>
<dbReference type="InterPro" id="IPR013757">
    <property type="entry name" value="Topo_IIA_A_a_sf"/>
</dbReference>
<dbReference type="InParanoid" id="A0A2G5DY60"/>
<dbReference type="GO" id="GO:0000819">
    <property type="term" value="P:sister chromatid segregation"/>
    <property type="evidence" value="ECO:0007669"/>
    <property type="project" value="TreeGrafter"/>
</dbReference>
<dbReference type="SUPFAM" id="SSF54211">
    <property type="entry name" value="Ribosomal protein S5 domain 2-like"/>
    <property type="match status" value="1"/>
</dbReference>
<dbReference type="GO" id="GO:0006265">
    <property type="term" value="P:DNA topological change"/>
    <property type="evidence" value="ECO:0007669"/>
    <property type="project" value="UniProtKB-UniRule"/>
</dbReference>
<dbReference type="InterPro" id="IPR002205">
    <property type="entry name" value="Topo_IIA_dom_A"/>
</dbReference>
<dbReference type="Gene3D" id="3.30.1360.40">
    <property type="match status" value="1"/>
</dbReference>
<evidence type="ECO:0000256" key="3">
    <source>
        <dbReference type="ARBA" id="ARBA00001946"/>
    </source>
</evidence>
<feature type="compositionally biased region" description="Polar residues" evidence="14">
    <location>
        <begin position="1323"/>
        <end position="1332"/>
    </location>
</feature>
<dbReference type="InterPro" id="IPR001154">
    <property type="entry name" value="TopoII_euk"/>
</dbReference>
<feature type="compositionally biased region" description="Basic and acidic residues" evidence="14">
    <location>
        <begin position="1219"/>
        <end position="1230"/>
    </location>
</feature>
<feature type="compositionally biased region" description="Low complexity" evidence="14">
    <location>
        <begin position="1305"/>
        <end position="1314"/>
    </location>
</feature>
<dbReference type="FunFam" id="3.30.1490.30:FF:000001">
    <property type="entry name" value="DNA topoisomerase 2"/>
    <property type="match status" value="1"/>
</dbReference>
<dbReference type="CDD" id="cd03365">
    <property type="entry name" value="TOPRIM_TopoIIA"/>
    <property type="match status" value="1"/>
</dbReference>
<dbReference type="GO" id="GO:0003918">
    <property type="term" value="F:DNA topoisomerase type II (double strand cut, ATP-hydrolyzing) activity"/>
    <property type="evidence" value="ECO:0007669"/>
    <property type="project" value="UniProtKB-UniRule"/>
</dbReference>
<dbReference type="PROSITE" id="PS00177">
    <property type="entry name" value="TOPOISOMERASE_II"/>
    <property type="match status" value="1"/>
</dbReference>
<dbReference type="InterPro" id="IPR036890">
    <property type="entry name" value="HATPase_C_sf"/>
</dbReference>
<comment type="cofactor">
    <cofactor evidence="3">
        <name>Mg(2+)</name>
        <dbReference type="ChEBI" id="CHEBI:18420"/>
    </cofactor>
</comment>
<comment type="function">
    <text evidence="13">Control of topological states of DNA by transient breakage and subsequent rejoining of DNA strands. Topoisomerase II makes double-strand breaks.</text>
</comment>
<reference evidence="17 18" key="1">
    <citation type="submission" date="2017-09" db="EMBL/GenBank/DDBJ databases">
        <title>WGS assembly of Aquilegia coerulea Goldsmith.</title>
        <authorList>
            <person name="Hodges S."/>
            <person name="Kramer E."/>
            <person name="Nordborg M."/>
            <person name="Tomkins J."/>
            <person name="Borevitz J."/>
            <person name="Derieg N."/>
            <person name="Yan J."/>
            <person name="Mihaltcheva S."/>
            <person name="Hayes R.D."/>
            <person name="Rokhsar D."/>
        </authorList>
    </citation>
    <scope>NUCLEOTIDE SEQUENCE [LARGE SCALE GENOMIC DNA]</scope>
    <source>
        <strain evidence="18">cv. Goldsmith</strain>
    </source>
</reference>
<evidence type="ECO:0000256" key="8">
    <source>
        <dbReference type="ARBA" id="ARBA00022842"/>
    </source>
</evidence>
<dbReference type="InterPro" id="IPR031660">
    <property type="entry name" value="TOPRIM_C"/>
</dbReference>
<dbReference type="Gene3D" id="3.40.50.670">
    <property type="match status" value="1"/>
</dbReference>
<evidence type="ECO:0000313" key="17">
    <source>
        <dbReference type="EMBL" id="PIA48452.1"/>
    </source>
</evidence>
<dbReference type="Pfam" id="PF16898">
    <property type="entry name" value="TOPRIM_C"/>
    <property type="match status" value="1"/>
</dbReference>
<dbReference type="PANTHER" id="PTHR10169:SF38">
    <property type="entry name" value="DNA TOPOISOMERASE 2"/>
    <property type="match status" value="1"/>
</dbReference>
<dbReference type="GO" id="GO:0000712">
    <property type="term" value="P:resolution of meiotic recombination intermediates"/>
    <property type="evidence" value="ECO:0007669"/>
    <property type="project" value="TreeGrafter"/>
</dbReference>
<evidence type="ECO:0000256" key="1">
    <source>
        <dbReference type="ARBA" id="ARBA00000185"/>
    </source>
</evidence>
<dbReference type="InterPro" id="IPR013760">
    <property type="entry name" value="Topo_IIA-like_dom_sf"/>
</dbReference>
<dbReference type="FunFam" id="3.30.1360.40:FF:000003">
    <property type="entry name" value="DNA topoisomerase 2"/>
    <property type="match status" value="1"/>
</dbReference>
<feature type="domain" description="Topo IIA-type catalytic" evidence="16">
    <location>
        <begin position="700"/>
        <end position="1151"/>
    </location>
</feature>
<feature type="compositionally biased region" description="Acidic residues" evidence="14">
    <location>
        <begin position="1082"/>
        <end position="1093"/>
    </location>
</feature>
<dbReference type="CDD" id="cd16930">
    <property type="entry name" value="HATPase_TopII-like"/>
    <property type="match status" value="1"/>
</dbReference>
<dbReference type="Pfam" id="PF00521">
    <property type="entry name" value="DNA_topoisoIV"/>
    <property type="match status" value="1"/>
</dbReference>
<dbReference type="GO" id="GO:0005524">
    <property type="term" value="F:ATP binding"/>
    <property type="evidence" value="ECO:0007669"/>
    <property type="project" value="UniProtKB-UniRule"/>
</dbReference>
<dbReference type="Gene3D" id="3.30.565.10">
    <property type="entry name" value="Histidine kinase-like ATPase, C-terminal domain"/>
    <property type="match status" value="1"/>
</dbReference>
<dbReference type="FunFam" id="3.30.565.10:FF:000004">
    <property type="entry name" value="DNA topoisomerase 2"/>
    <property type="match status" value="1"/>
</dbReference>
<keyword evidence="10 12" id="KW-0238">DNA-binding</keyword>
<comment type="subunit">
    <text evidence="13">Homodimer.</text>
</comment>
<feature type="region of interest" description="Disordered" evidence="14">
    <location>
        <begin position="1184"/>
        <end position="1436"/>
    </location>
</feature>
<feature type="domain" description="Toprim" evidence="15">
    <location>
        <begin position="453"/>
        <end position="567"/>
    </location>
</feature>